<dbReference type="Proteomes" id="UP000194641">
    <property type="component" value="Unassembled WGS sequence"/>
</dbReference>
<organism evidence="2 3">
    <name type="scientific">Acetobacter indonesiensis</name>
    <dbReference type="NCBI Taxonomy" id="104101"/>
    <lineage>
        <taxon>Bacteria</taxon>
        <taxon>Pseudomonadati</taxon>
        <taxon>Pseudomonadota</taxon>
        <taxon>Alphaproteobacteria</taxon>
        <taxon>Acetobacterales</taxon>
        <taxon>Acetobacteraceae</taxon>
        <taxon>Acetobacter</taxon>
    </lineage>
</organism>
<proteinExistence type="predicted"/>
<name>A0A252AWG1_9PROT</name>
<accession>A0A252AWG1</accession>
<dbReference type="SUPFAM" id="SSF53474">
    <property type="entry name" value="alpha/beta-Hydrolases"/>
    <property type="match status" value="1"/>
</dbReference>
<gene>
    <name evidence="2" type="ORF">HK17_02320</name>
</gene>
<reference evidence="3" key="1">
    <citation type="submission" date="2014-06" db="EMBL/GenBank/DDBJ databases">
        <authorList>
            <person name="Winans N.J."/>
            <person name="Newell P.D."/>
            <person name="Douglas A.E."/>
        </authorList>
    </citation>
    <scope>NUCLEOTIDE SEQUENCE [LARGE SCALE GENOMIC DNA]</scope>
</reference>
<feature type="chain" id="PRO_5011625507" description="Alpha/beta hydrolase" evidence="1">
    <location>
        <begin position="28"/>
        <end position="502"/>
    </location>
</feature>
<keyword evidence="1" id="KW-0732">Signal</keyword>
<dbReference type="AlphaFoldDB" id="A0A252AWG1"/>
<comment type="caution">
    <text evidence="2">The sequence shown here is derived from an EMBL/GenBank/DDBJ whole genome shotgun (WGS) entry which is preliminary data.</text>
</comment>
<dbReference type="EMBL" id="JOPA01000012">
    <property type="protein sequence ID" value="OUI94876.1"/>
    <property type="molecule type" value="Genomic_DNA"/>
</dbReference>
<dbReference type="Gene3D" id="3.40.50.1820">
    <property type="entry name" value="alpha/beta hydrolase"/>
    <property type="match status" value="1"/>
</dbReference>
<feature type="signal peptide" evidence="1">
    <location>
        <begin position="1"/>
        <end position="27"/>
    </location>
</feature>
<evidence type="ECO:0000313" key="3">
    <source>
        <dbReference type="Proteomes" id="UP000194641"/>
    </source>
</evidence>
<dbReference type="InterPro" id="IPR029058">
    <property type="entry name" value="AB_hydrolase_fold"/>
</dbReference>
<sequence length="502" mass="55479">MFKHSFCKKYFLSFVSVLFLSGSISLRFSPHPSAQTVERPHVKSTLIKLLPSDHLSGELEVLTPEGTGPFPVAFVREAGSGSFGFTKPGFLHVSLLSGYFLSRHYAVVRFHMTRRGERIFVGSPQACDFAGTSRADTAEENSLAIRTLADQSSLDMRHIVLAGAGHGGWETLASNQEKIPEVQAILVLGPIFKTDICPVGTDKAFVNGAEQFGKANSLPTFWVEGRANNPVSETVWRAMVGVYSHKNDHLSLVDLSTTPSGYYTFLGYGQAFPYWSVKADEFLKHLSLPSGLKDAAYVEPIIKKNEAESLAKIDDIQALPDQSDKAIQAYKEFLKKPFPRAFAIGENGTATAWSERDPARHALETCSTHSKSCHLYAYNDRVLWKSRLPADTQVYHVRVDPKGDISLFLTSLKPDCSVDFLPKIRVVKQPLHGTLTIWPDIIGTPHYTAPSPLARCNKATHGSSAQYRPAAGYRGKDTMLIEREVGVKNPHYQSIILNIDVL</sequence>
<evidence type="ECO:0000313" key="2">
    <source>
        <dbReference type="EMBL" id="OUI94876.1"/>
    </source>
</evidence>
<evidence type="ECO:0008006" key="4">
    <source>
        <dbReference type="Google" id="ProtNLM"/>
    </source>
</evidence>
<evidence type="ECO:0000256" key="1">
    <source>
        <dbReference type="SAM" id="SignalP"/>
    </source>
</evidence>
<protein>
    <recommendedName>
        <fullName evidence="4">Alpha/beta hydrolase</fullName>
    </recommendedName>
</protein>